<evidence type="ECO:0000259" key="6">
    <source>
        <dbReference type="Pfam" id="PF18029"/>
    </source>
</evidence>
<keyword evidence="5" id="KW-0456">Lyase</keyword>
<proteinExistence type="inferred from homology"/>
<dbReference type="SUPFAM" id="SSF55248">
    <property type="entry name" value="PCD-like"/>
    <property type="match status" value="1"/>
</dbReference>
<accession>A0ABV7Y533</accession>
<keyword evidence="8" id="KW-1185">Reference proteome</keyword>
<dbReference type="Gene3D" id="3.30.1360.20">
    <property type="entry name" value="Transcriptional coactivator/pterin dehydratase"/>
    <property type="match status" value="1"/>
</dbReference>
<dbReference type="InterPro" id="IPR041581">
    <property type="entry name" value="Glyoxalase_6"/>
</dbReference>
<reference evidence="8" key="1">
    <citation type="journal article" date="2019" name="Int. J. Syst. Evol. Microbiol.">
        <title>The Global Catalogue of Microorganisms (GCM) 10K type strain sequencing project: providing services to taxonomists for standard genome sequencing and annotation.</title>
        <authorList>
            <consortium name="The Broad Institute Genomics Platform"/>
            <consortium name="The Broad Institute Genome Sequencing Center for Infectious Disease"/>
            <person name="Wu L."/>
            <person name="Ma J."/>
        </authorList>
    </citation>
    <scope>NUCLEOTIDE SEQUENCE [LARGE SCALE GENOMIC DNA]</scope>
    <source>
        <strain evidence="8">CGMCC 4.7241</strain>
    </source>
</reference>
<organism evidence="7 8">
    <name type="scientific">Tenggerimyces flavus</name>
    <dbReference type="NCBI Taxonomy" id="1708749"/>
    <lineage>
        <taxon>Bacteria</taxon>
        <taxon>Bacillati</taxon>
        <taxon>Actinomycetota</taxon>
        <taxon>Actinomycetes</taxon>
        <taxon>Propionibacteriales</taxon>
        <taxon>Nocardioidaceae</taxon>
        <taxon>Tenggerimyces</taxon>
    </lineage>
</organism>
<evidence type="ECO:0000313" key="7">
    <source>
        <dbReference type="EMBL" id="MFC3759355.1"/>
    </source>
</evidence>
<dbReference type="InterPro" id="IPR029068">
    <property type="entry name" value="Glyas_Bleomycin-R_OHBP_Dase"/>
</dbReference>
<dbReference type="Pfam" id="PF01329">
    <property type="entry name" value="Pterin_4a"/>
    <property type="match status" value="1"/>
</dbReference>
<comment type="catalytic activity">
    <reaction evidence="1">
        <text>(4aS,6R)-4a-hydroxy-L-erythro-5,6,7,8-tetrahydrobiopterin = (6R)-L-erythro-6,7-dihydrobiopterin + H2O</text>
        <dbReference type="Rhea" id="RHEA:11920"/>
        <dbReference type="ChEBI" id="CHEBI:15377"/>
        <dbReference type="ChEBI" id="CHEBI:15642"/>
        <dbReference type="ChEBI" id="CHEBI:43120"/>
        <dbReference type="EC" id="4.2.1.96"/>
    </reaction>
</comment>
<evidence type="ECO:0000256" key="5">
    <source>
        <dbReference type="ARBA" id="ARBA00023239"/>
    </source>
</evidence>
<comment type="similarity">
    <text evidence="2">Belongs to the pterin-4-alpha-carbinolamine dehydratase family.</text>
</comment>
<gene>
    <name evidence="7" type="ORF">ACFOUW_00755</name>
</gene>
<evidence type="ECO:0000256" key="3">
    <source>
        <dbReference type="ARBA" id="ARBA00013252"/>
    </source>
</evidence>
<sequence>MSTPLTGQRIADAGLDGWAFLLHYGSGGLETRIRTENFQAGLAIVTAIGSAAAELNHHASLDLRPSRVDVRLSSRDAGGVTELDVRLARRVTELATASGCTLDANVSRIELGLDTPSYGKIASFWTAVLGTEHVVGDDSWGDVGDPNHALPMIYFQRGSGERRWHPDLWVDPAQVQPRIDAALAAGGTLVSDQDAPAWWVLADPDGNAVRLCTWQPGETPLCDSQYRPNA</sequence>
<dbReference type="Proteomes" id="UP001595699">
    <property type="component" value="Unassembled WGS sequence"/>
</dbReference>
<dbReference type="EC" id="4.2.1.96" evidence="3"/>
<dbReference type="InterPro" id="IPR036428">
    <property type="entry name" value="PCD_sf"/>
</dbReference>
<dbReference type="PANTHER" id="PTHR35908:SF1">
    <property type="entry name" value="CONSERVED PROTEIN"/>
    <property type="match status" value="1"/>
</dbReference>
<dbReference type="EMBL" id="JBHRZH010000001">
    <property type="protein sequence ID" value="MFC3759355.1"/>
    <property type="molecule type" value="Genomic_DNA"/>
</dbReference>
<feature type="domain" description="Glyoxalase-like" evidence="6">
    <location>
        <begin position="112"/>
        <end position="212"/>
    </location>
</feature>
<evidence type="ECO:0000256" key="4">
    <source>
        <dbReference type="ARBA" id="ARBA00021735"/>
    </source>
</evidence>
<evidence type="ECO:0000313" key="8">
    <source>
        <dbReference type="Proteomes" id="UP001595699"/>
    </source>
</evidence>
<dbReference type="PANTHER" id="PTHR35908">
    <property type="entry name" value="HYPOTHETICAL FUSION PROTEIN"/>
    <property type="match status" value="1"/>
</dbReference>
<protein>
    <recommendedName>
        <fullName evidence="4">Putative pterin-4-alpha-carbinolamine dehydratase</fullName>
        <ecNumber evidence="3">4.2.1.96</ecNumber>
    </recommendedName>
</protein>
<dbReference type="RefSeq" id="WP_205122248.1">
    <property type="nucleotide sequence ID" value="NZ_JAFBCM010000001.1"/>
</dbReference>
<evidence type="ECO:0000256" key="1">
    <source>
        <dbReference type="ARBA" id="ARBA00001554"/>
    </source>
</evidence>
<dbReference type="InterPro" id="IPR001533">
    <property type="entry name" value="Pterin_deHydtase"/>
</dbReference>
<dbReference type="Gene3D" id="3.10.180.10">
    <property type="entry name" value="2,3-Dihydroxybiphenyl 1,2-Dioxygenase, domain 1"/>
    <property type="match status" value="1"/>
</dbReference>
<dbReference type="SUPFAM" id="SSF54593">
    <property type="entry name" value="Glyoxalase/Bleomycin resistance protein/Dihydroxybiphenyl dioxygenase"/>
    <property type="match status" value="1"/>
</dbReference>
<evidence type="ECO:0000256" key="2">
    <source>
        <dbReference type="ARBA" id="ARBA00006472"/>
    </source>
</evidence>
<dbReference type="CDD" id="cd00488">
    <property type="entry name" value="PCD_DCoH"/>
    <property type="match status" value="1"/>
</dbReference>
<name>A0ABV7Y533_9ACTN</name>
<comment type="caution">
    <text evidence="7">The sequence shown here is derived from an EMBL/GenBank/DDBJ whole genome shotgun (WGS) entry which is preliminary data.</text>
</comment>
<dbReference type="Pfam" id="PF18029">
    <property type="entry name" value="Glyoxalase_6"/>
    <property type="match status" value="1"/>
</dbReference>